<name>A0A6C0EHN5_9ZZZZ</name>
<protein>
    <submittedName>
        <fullName evidence="3">Uncharacterized protein</fullName>
    </submittedName>
</protein>
<feature type="compositionally biased region" description="Basic and acidic residues" evidence="1">
    <location>
        <begin position="121"/>
        <end position="136"/>
    </location>
</feature>
<feature type="transmembrane region" description="Helical" evidence="2">
    <location>
        <begin position="28"/>
        <end position="45"/>
    </location>
</feature>
<feature type="region of interest" description="Disordered" evidence="1">
    <location>
        <begin position="111"/>
        <end position="148"/>
    </location>
</feature>
<reference evidence="3" key="1">
    <citation type="journal article" date="2020" name="Nature">
        <title>Giant virus diversity and host interactions through global metagenomics.</title>
        <authorList>
            <person name="Schulz F."/>
            <person name="Roux S."/>
            <person name="Paez-Espino D."/>
            <person name="Jungbluth S."/>
            <person name="Walsh D.A."/>
            <person name="Denef V.J."/>
            <person name="McMahon K.D."/>
            <person name="Konstantinidis K.T."/>
            <person name="Eloe-Fadrosh E.A."/>
            <person name="Kyrpides N.C."/>
            <person name="Woyke T."/>
        </authorList>
    </citation>
    <scope>NUCLEOTIDE SEQUENCE</scope>
    <source>
        <strain evidence="3">GVMAG-M-3300001351-8</strain>
    </source>
</reference>
<dbReference type="EMBL" id="MN738863">
    <property type="protein sequence ID" value="QHT28696.1"/>
    <property type="molecule type" value="Genomic_DNA"/>
</dbReference>
<sequence length="214" mass="23743">MVSQVENVVNDLLKNTESILNRGLENKYISLTLKILLGLYAALVAPKLSPTLANLIDNTFVRIIFAFVIVFMATRDPGLALLISVAFIITLQTANRLRLYNTSLSKSLPNQTSWLPSAKNTEQEDATKNEEQREREEEGDEPSHNLSIIENLEGANIVDTLEGSPLDTEFTTADQFNNAQNNEVTGADQDSCIKTFENQHCIQGLEQNSPNGFN</sequence>
<keyword evidence="2" id="KW-0812">Transmembrane</keyword>
<keyword evidence="2" id="KW-1133">Transmembrane helix</keyword>
<feature type="transmembrane region" description="Helical" evidence="2">
    <location>
        <begin position="52"/>
        <end position="73"/>
    </location>
</feature>
<accession>A0A6C0EHN5</accession>
<proteinExistence type="predicted"/>
<evidence type="ECO:0000256" key="2">
    <source>
        <dbReference type="SAM" id="Phobius"/>
    </source>
</evidence>
<evidence type="ECO:0000256" key="1">
    <source>
        <dbReference type="SAM" id="MobiDB-lite"/>
    </source>
</evidence>
<organism evidence="3">
    <name type="scientific">viral metagenome</name>
    <dbReference type="NCBI Taxonomy" id="1070528"/>
    <lineage>
        <taxon>unclassified sequences</taxon>
        <taxon>metagenomes</taxon>
        <taxon>organismal metagenomes</taxon>
    </lineage>
</organism>
<feature type="compositionally biased region" description="Polar residues" evidence="1">
    <location>
        <begin position="111"/>
        <end position="120"/>
    </location>
</feature>
<dbReference type="AlphaFoldDB" id="A0A6C0EHN5"/>
<keyword evidence="2" id="KW-0472">Membrane</keyword>
<evidence type="ECO:0000313" key="3">
    <source>
        <dbReference type="EMBL" id="QHT28696.1"/>
    </source>
</evidence>